<accession>A0A5C3QND0</accession>
<dbReference type="EMBL" id="ML178820">
    <property type="protein sequence ID" value="TFL03322.1"/>
    <property type="molecule type" value="Genomic_DNA"/>
</dbReference>
<proteinExistence type="predicted"/>
<reference evidence="2 3" key="1">
    <citation type="journal article" date="2019" name="Nat. Ecol. Evol.">
        <title>Megaphylogeny resolves global patterns of mushroom evolution.</title>
        <authorList>
            <person name="Varga T."/>
            <person name="Krizsan K."/>
            <person name="Foldi C."/>
            <person name="Dima B."/>
            <person name="Sanchez-Garcia M."/>
            <person name="Sanchez-Ramirez S."/>
            <person name="Szollosi G.J."/>
            <person name="Szarkandi J.G."/>
            <person name="Papp V."/>
            <person name="Albert L."/>
            <person name="Andreopoulos W."/>
            <person name="Angelini C."/>
            <person name="Antonin V."/>
            <person name="Barry K.W."/>
            <person name="Bougher N.L."/>
            <person name="Buchanan P."/>
            <person name="Buyck B."/>
            <person name="Bense V."/>
            <person name="Catcheside P."/>
            <person name="Chovatia M."/>
            <person name="Cooper J."/>
            <person name="Damon W."/>
            <person name="Desjardin D."/>
            <person name="Finy P."/>
            <person name="Geml J."/>
            <person name="Haridas S."/>
            <person name="Hughes K."/>
            <person name="Justo A."/>
            <person name="Karasinski D."/>
            <person name="Kautmanova I."/>
            <person name="Kiss B."/>
            <person name="Kocsube S."/>
            <person name="Kotiranta H."/>
            <person name="LaButti K.M."/>
            <person name="Lechner B.E."/>
            <person name="Liimatainen K."/>
            <person name="Lipzen A."/>
            <person name="Lukacs Z."/>
            <person name="Mihaltcheva S."/>
            <person name="Morgado L.N."/>
            <person name="Niskanen T."/>
            <person name="Noordeloos M.E."/>
            <person name="Ohm R.A."/>
            <person name="Ortiz-Santana B."/>
            <person name="Ovrebo C."/>
            <person name="Racz N."/>
            <person name="Riley R."/>
            <person name="Savchenko A."/>
            <person name="Shiryaev A."/>
            <person name="Soop K."/>
            <person name="Spirin V."/>
            <person name="Szebenyi C."/>
            <person name="Tomsovsky M."/>
            <person name="Tulloss R.E."/>
            <person name="Uehling J."/>
            <person name="Grigoriev I.V."/>
            <person name="Vagvolgyi C."/>
            <person name="Papp T."/>
            <person name="Martin F.M."/>
            <person name="Miettinen O."/>
            <person name="Hibbett D.S."/>
            <person name="Nagy L.G."/>
        </authorList>
    </citation>
    <scope>NUCLEOTIDE SEQUENCE [LARGE SCALE GENOMIC DNA]</scope>
    <source>
        <strain evidence="2 3">CBS 309.79</strain>
    </source>
</reference>
<name>A0A5C3QND0_9AGAR</name>
<protein>
    <submittedName>
        <fullName evidence="2">Uncharacterized protein</fullName>
    </submittedName>
</protein>
<sequence>MLGQASALGPPLLLGFDDEVEQLYSLDVEMNTSMIRDGSRLNPAAHLVMEEQLDVRGEHEPMEGTFFLKAYLGYEVSFPDEPLPKVPDLGPPNVPPPSESPLEGFAPPKELSHLLPSQGGGFLKKQRVQALNMELTWMYVRLSFIALNIALMDV</sequence>
<gene>
    <name evidence="2" type="ORF">BDV98DRAFT_564021</name>
</gene>
<evidence type="ECO:0000313" key="2">
    <source>
        <dbReference type="EMBL" id="TFL03322.1"/>
    </source>
</evidence>
<evidence type="ECO:0000313" key="3">
    <source>
        <dbReference type="Proteomes" id="UP000305067"/>
    </source>
</evidence>
<feature type="compositionally biased region" description="Pro residues" evidence="1">
    <location>
        <begin position="89"/>
        <end position="99"/>
    </location>
</feature>
<feature type="region of interest" description="Disordered" evidence="1">
    <location>
        <begin position="83"/>
        <end position="104"/>
    </location>
</feature>
<organism evidence="2 3">
    <name type="scientific">Pterulicium gracile</name>
    <dbReference type="NCBI Taxonomy" id="1884261"/>
    <lineage>
        <taxon>Eukaryota</taxon>
        <taxon>Fungi</taxon>
        <taxon>Dikarya</taxon>
        <taxon>Basidiomycota</taxon>
        <taxon>Agaricomycotina</taxon>
        <taxon>Agaricomycetes</taxon>
        <taxon>Agaricomycetidae</taxon>
        <taxon>Agaricales</taxon>
        <taxon>Pleurotineae</taxon>
        <taxon>Pterulaceae</taxon>
        <taxon>Pterulicium</taxon>
    </lineage>
</organism>
<dbReference type="AlphaFoldDB" id="A0A5C3QND0"/>
<dbReference type="Proteomes" id="UP000305067">
    <property type="component" value="Unassembled WGS sequence"/>
</dbReference>
<evidence type="ECO:0000256" key="1">
    <source>
        <dbReference type="SAM" id="MobiDB-lite"/>
    </source>
</evidence>
<keyword evidence="3" id="KW-1185">Reference proteome</keyword>